<evidence type="ECO:0000256" key="1">
    <source>
        <dbReference type="PROSITE-ProRule" id="PRU00175"/>
    </source>
</evidence>
<accession>A0A1V9ZST3</accession>
<dbReference type="SMART" id="SM00184">
    <property type="entry name" value="RING"/>
    <property type="match status" value="2"/>
</dbReference>
<dbReference type="GO" id="GO:0008270">
    <property type="term" value="F:zinc ion binding"/>
    <property type="evidence" value="ECO:0007669"/>
    <property type="project" value="UniProtKB-KW"/>
</dbReference>
<evidence type="ECO:0000313" key="3">
    <source>
        <dbReference type="EMBL" id="OQS01011.1"/>
    </source>
</evidence>
<dbReference type="STRING" id="74557.A0A1V9ZST3"/>
<dbReference type="CDD" id="cd06093">
    <property type="entry name" value="PX_domain"/>
    <property type="match status" value="1"/>
</dbReference>
<name>A0A1V9ZST3_9STRA</name>
<sequence>MATTVAFPPKVSARSLYPVQSPINSQVFSPKSDDDVIITTSIETKDAGYASKYIKYHVLLRCPITKRSWTVTTRYSAVLAFREALNILFVNYMQTKPVIKDNLVRELLLQLAWLLDAKFPPKRFDSEANWVTAERAAAFRTFFCRLIDSKLHLVDPAATSVDATWMKFVKLVQTFLQVPTNMLNVEYEKVNAVVRCPDCNDCSICLAPFSEDDLSVPGVVVKTQCGHVFHQGCLAQWMGLHASCPICRHDVDSMVGFGNFSKASGCGREEFPKKTFLPFLPFDNHSNHNVDEGSMIAHQIQVEAILTTDKRTNEVYHTYRISLICPVFHRWWVIRARYSKIRRFYDELMSLRDWLTIEKNEYAELLNQMIELSHFPSRRIFNGSQKVLDERSAGFRIFFYNLLQTNLHLQSPNQSNPRVRQLVHLIQTFLCLPQDEILAPEFVPEVPSAPAISDIAMGVPLTEAPDMNQLYNNNCTVCLAAFTPNEFHNAGSVVKTSCEHLFHAECIDHWIEIGKTTCPICRKAIDHITALYNA</sequence>
<evidence type="ECO:0000259" key="2">
    <source>
        <dbReference type="PROSITE" id="PS50089"/>
    </source>
</evidence>
<protein>
    <recommendedName>
        <fullName evidence="2">RING-type domain-containing protein</fullName>
    </recommendedName>
</protein>
<feature type="domain" description="RING-type" evidence="2">
    <location>
        <begin position="475"/>
        <end position="522"/>
    </location>
</feature>
<dbReference type="Gene3D" id="3.30.1520.10">
    <property type="entry name" value="Phox-like domain"/>
    <property type="match status" value="2"/>
</dbReference>
<organism evidence="3 4">
    <name type="scientific">Thraustotheca clavata</name>
    <dbReference type="NCBI Taxonomy" id="74557"/>
    <lineage>
        <taxon>Eukaryota</taxon>
        <taxon>Sar</taxon>
        <taxon>Stramenopiles</taxon>
        <taxon>Oomycota</taxon>
        <taxon>Saprolegniomycetes</taxon>
        <taxon>Saprolegniales</taxon>
        <taxon>Achlyaceae</taxon>
        <taxon>Thraustotheca</taxon>
    </lineage>
</organism>
<keyword evidence="1" id="KW-0862">Zinc</keyword>
<dbReference type="Gene3D" id="3.30.40.10">
    <property type="entry name" value="Zinc/RING finger domain, C3HC4 (zinc finger)"/>
    <property type="match status" value="2"/>
</dbReference>
<dbReference type="OrthoDB" id="65424at2759"/>
<dbReference type="CDD" id="cd16448">
    <property type="entry name" value="RING-H2"/>
    <property type="match status" value="2"/>
</dbReference>
<feature type="domain" description="RING-type" evidence="2">
    <location>
        <begin position="202"/>
        <end position="248"/>
    </location>
</feature>
<gene>
    <name evidence="3" type="ORF">THRCLA_05799</name>
</gene>
<keyword evidence="1" id="KW-0479">Metal-binding</keyword>
<dbReference type="InterPro" id="IPR036871">
    <property type="entry name" value="PX_dom_sf"/>
</dbReference>
<proteinExistence type="predicted"/>
<dbReference type="SUPFAM" id="SSF64268">
    <property type="entry name" value="PX domain"/>
    <property type="match status" value="2"/>
</dbReference>
<keyword evidence="4" id="KW-1185">Reference proteome</keyword>
<dbReference type="Pfam" id="PF13639">
    <property type="entry name" value="zf-RING_2"/>
    <property type="match status" value="2"/>
</dbReference>
<reference evidence="3 4" key="1">
    <citation type="journal article" date="2014" name="Genome Biol. Evol.">
        <title>The secreted proteins of Achlya hypogyna and Thraustotheca clavata identify the ancestral oomycete secretome and reveal gene acquisitions by horizontal gene transfer.</title>
        <authorList>
            <person name="Misner I."/>
            <person name="Blouin N."/>
            <person name="Leonard G."/>
            <person name="Richards T.A."/>
            <person name="Lane C.E."/>
        </authorList>
    </citation>
    <scope>NUCLEOTIDE SEQUENCE [LARGE SCALE GENOMIC DNA]</scope>
    <source>
        <strain evidence="3 4">ATCC 34112</strain>
    </source>
</reference>
<dbReference type="PROSITE" id="PS50089">
    <property type="entry name" value="ZF_RING_2"/>
    <property type="match status" value="2"/>
</dbReference>
<dbReference type="InterPro" id="IPR001841">
    <property type="entry name" value="Znf_RING"/>
</dbReference>
<dbReference type="Proteomes" id="UP000243217">
    <property type="component" value="Unassembled WGS sequence"/>
</dbReference>
<dbReference type="EMBL" id="JNBS01001677">
    <property type="protein sequence ID" value="OQS01011.1"/>
    <property type="molecule type" value="Genomic_DNA"/>
</dbReference>
<dbReference type="InterPro" id="IPR013083">
    <property type="entry name" value="Znf_RING/FYVE/PHD"/>
</dbReference>
<comment type="caution">
    <text evidence="3">The sequence shown here is derived from an EMBL/GenBank/DDBJ whole genome shotgun (WGS) entry which is preliminary data.</text>
</comment>
<keyword evidence="1" id="KW-0863">Zinc-finger</keyword>
<dbReference type="GO" id="GO:0035091">
    <property type="term" value="F:phosphatidylinositol binding"/>
    <property type="evidence" value="ECO:0007669"/>
    <property type="project" value="InterPro"/>
</dbReference>
<dbReference type="SUPFAM" id="SSF57850">
    <property type="entry name" value="RING/U-box"/>
    <property type="match status" value="2"/>
</dbReference>
<evidence type="ECO:0000313" key="4">
    <source>
        <dbReference type="Proteomes" id="UP000243217"/>
    </source>
</evidence>
<dbReference type="AlphaFoldDB" id="A0A1V9ZST3"/>